<evidence type="ECO:0000256" key="2">
    <source>
        <dbReference type="ARBA" id="ARBA00018370"/>
    </source>
</evidence>
<evidence type="ECO:0000256" key="3">
    <source>
        <dbReference type="ARBA" id="ARBA00022475"/>
    </source>
</evidence>
<dbReference type="Gene3D" id="3.10.50.40">
    <property type="match status" value="1"/>
</dbReference>
<comment type="caution">
    <text evidence="16">The sequence shown here is derived from an EMBL/GenBank/DDBJ whole genome shotgun (WGS) entry which is preliminary data.</text>
</comment>
<dbReference type="AlphaFoldDB" id="A0AAW5R5F5"/>
<name>A0AAW5R5F5_9HYPH</name>
<proteinExistence type="inferred from homology"/>
<dbReference type="Proteomes" id="UP001320898">
    <property type="component" value="Unassembled WGS sequence"/>
</dbReference>
<keyword evidence="7" id="KW-0472">Membrane</keyword>
<keyword evidence="6" id="KW-1133">Transmembrane helix</keyword>
<dbReference type="InterPro" id="IPR027304">
    <property type="entry name" value="Trigger_fact/SurA_dom_sf"/>
</dbReference>
<dbReference type="PANTHER" id="PTHR47529">
    <property type="entry name" value="PEPTIDYL-PROLYL CIS-TRANS ISOMERASE D"/>
    <property type="match status" value="1"/>
</dbReference>
<dbReference type="Pfam" id="PF13624">
    <property type="entry name" value="SurA_N_3"/>
    <property type="match status" value="1"/>
</dbReference>
<dbReference type="Pfam" id="PF13145">
    <property type="entry name" value="Rotamase_2"/>
    <property type="match status" value="1"/>
</dbReference>
<evidence type="ECO:0000256" key="6">
    <source>
        <dbReference type="ARBA" id="ARBA00022989"/>
    </source>
</evidence>
<dbReference type="PROSITE" id="PS50198">
    <property type="entry name" value="PPIC_PPIASE_2"/>
    <property type="match status" value="1"/>
</dbReference>
<dbReference type="SUPFAM" id="SSF54534">
    <property type="entry name" value="FKBP-like"/>
    <property type="match status" value="1"/>
</dbReference>
<evidence type="ECO:0000313" key="17">
    <source>
        <dbReference type="Proteomes" id="UP001320898"/>
    </source>
</evidence>
<dbReference type="InterPro" id="IPR046357">
    <property type="entry name" value="PPIase_dom_sf"/>
</dbReference>
<keyword evidence="3" id="KW-1003">Cell membrane</keyword>
<gene>
    <name evidence="16" type="ORF">MUB46_20995</name>
</gene>
<evidence type="ECO:0000256" key="7">
    <source>
        <dbReference type="ARBA" id="ARBA00023136"/>
    </source>
</evidence>
<dbReference type="SUPFAM" id="SSF109998">
    <property type="entry name" value="Triger factor/SurA peptide-binding domain-like"/>
    <property type="match status" value="1"/>
</dbReference>
<accession>A0AAW5R5F5</accession>
<sequence>MLGLLVLSFAVWGVADIFSGYRGTDVAEVGNTPITIDEFRSSLQQEIQQVSRQVGTYLTMDQARSIGLDNRVLGRLMAEAALNDEAKTMGLGVTDAVIAESIRKDPAFQTPGGQFDRTYFEQVLRSNGFSEAGFVYQQRNVLMRQMIAEAVGGDVRAPEVLEKAIDRFRKETRSAEFIVITPAMVDTVPDPTEEQLRSYYDENKVDFRAPEYRKVAILAIAPAELANEIEVSEEELKASYDADPGRFGAPERRTIERIVFSDAAAAETARAEIADGKSFEDVAAELGLTEDDRKLGTLTKDGILDPAIGEAAFNLEIGEISQPVQGTFGPVLVRVTEIVSGVNKTFEDVRDEIRIDLATQKAKDQILDVYDAIEDDRAAGMTLAEIGQKQGLPYREVEAIDSNGLNPEESRVSGLPESPQFLSEAFATDIGVEADPLQTRGDGWAWLEVLDITPSRDLAFEEARDKVAEAWRADETRKAVEAKAKDVAEQIRGGAGFFAVAEELGTTSGLVGPIARGATDGPFAAPAVQLLFTTPEGEINATAAAQAPQRVVFRVTDIDIPPFKPGEAEEYTAEIEDGISNDLLSQYLQELEKRIGTLINQEALRVALGESSL</sequence>
<dbReference type="InterPro" id="IPR000297">
    <property type="entry name" value="PPIase_PpiC"/>
</dbReference>
<comment type="subcellular location">
    <subcellularLocation>
        <location evidence="1">Cell inner membrane</location>
        <topology evidence="1">Single-pass type II membrane protein</topology>
        <orientation evidence="1">Periplasmic side</orientation>
    </subcellularLocation>
</comment>
<dbReference type="GO" id="GO:0005886">
    <property type="term" value="C:plasma membrane"/>
    <property type="evidence" value="ECO:0007669"/>
    <property type="project" value="UniProtKB-SubCell"/>
</dbReference>
<evidence type="ECO:0000256" key="8">
    <source>
        <dbReference type="ARBA" id="ARBA00023186"/>
    </source>
</evidence>
<organism evidence="16 17">
    <name type="scientific">Microbaculum marinisediminis</name>
    <dbReference type="NCBI Taxonomy" id="2931392"/>
    <lineage>
        <taxon>Bacteria</taxon>
        <taxon>Pseudomonadati</taxon>
        <taxon>Pseudomonadota</taxon>
        <taxon>Alphaproteobacteria</taxon>
        <taxon>Hyphomicrobiales</taxon>
        <taxon>Tepidamorphaceae</taxon>
        <taxon>Microbaculum</taxon>
    </lineage>
</organism>
<keyword evidence="8" id="KW-0143">Chaperone</keyword>
<dbReference type="PANTHER" id="PTHR47529:SF1">
    <property type="entry name" value="PERIPLASMIC CHAPERONE PPID"/>
    <property type="match status" value="1"/>
</dbReference>
<keyword evidence="17" id="KW-1185">Reference proteome</keyword>
<dbReference type="Gene3D" id="1.10.4030.10">
    <property type="entry name" value="Porin chaperone SurA, peptide-binding domain"/>
    <property type="match status" value="1"/>
</dbReference>
<protein>
    <recommendedName>
        <fullName evidence="2">Parvulin-like PPIase</fullName>
    </recommendedName>
    <alternativeName>
        <fullName evidence="9">Peptidyl-prolyl cis-trans isomerase plp</fullName>
    </alternativeName>
    <alternativeName>
        <fullName evidence="12">Periplasmic chaperone PpiD</fullName>
    </alternativeName>
    <alternativeName>
        <fullName evidence="13">Periplasmic folding chaperone</fullName>
    </alternativeName>
    <alternativeName>
        <fullName evidence="10">Rotamase plp</fullName>
    </alternativeName>
</protein>
<dbReference type="EMBL" id="JALIDZ010000012">
    <property type="protein sequence ID" value="MCT8974352.1"/>
    <property type="molecule type" value="Genomic_DNA"/>
</dbReference>
<evidence type="ECO:0000256" key="5">
    <source>
        <dbReference type="ARBA" id="ARBA00022692"/>
    </source>
</evidence>
<evidence type="ECO:0000259" key="15">
    <source>
        <dbReference type="PROSITE" id="PS50198"/>
    </source>
</evidence>
<evidence type="ECO:0000256" key="12">
    <source>
        <dbReference type="ARBA" id="ARBA00040743"/>
    </source>
</evidence>
<evidence type="ECO:0000256" key="14">
    <source>
        <dbReference type="PROSITE-ProRule" id="PRU00278"/>
    </source>
</evidence>
<evidence type="ECO:0000313" key="16">
    <source>
        <dbReference type="EMBL" id="MCT8974352.1"/>
    </source>
</evidence>
<evidence type="ECO:0000256" key="10">
    <source>
        <dbReference type="ARBA" id="ARBA00031484"/>
    </source>
</evidence>
<feature type="domain" description="PpiC" evidence="15">
    <location>
        <begin position="250"/>
        <end position="337"/>
    </location>
</feature>
<evidence type="ECO:0000256" key="4">
    <source>
        <dbReference type="ARBA" id="ARBA00022519"/>
    </source>
</evidence>
<evidence type="ECO:0000256" key="11">
    <source>
        <dbReference type="ARBA" id="ARBA00038408"/>
    </source>
</evidence>
<keyword evidence="4" id="KW-0997">Cell inner membrane</keyword>
<evidence type="ECO:0000256" key="13">
    <source>
        <dbReference type="ARBA" id="ARBA00042775"/>
    </source>
</evidence>
<evidence type="ECO:0000256" key="1">
    <source>
        <dbReference type="ARBA" id="ARBA00004382"/>
    </source>
</evidence>
<keyword evidence="14" id="KW-0413">Isomerase</keyword>
<evidence type="ECO:0000256" key="9">
    <source>
        <dbReference type="ARBA" id="ARBA00030642"/>
    </source>
</evidence>
<dbReference type="GO" id="GO:0003755">
    <property type="term" value="F:peptidyl-prolyl cis-trans isomerase activity"/>
    <property type="evidence" value="ECO:0007669"/>
    <property type="project" value="UniProtKB-KW"/>
</dbReference>
<keyword evidence="14" id="KW-0697">Rotamase</keyword>
<comment type="similarity">
    <text evidence="11">Belongs to the PpiD chaperone family.</text>
</comment>
<keyword evidence="5" id="KW-0812">Transmembrane</keyword>
<dbReference type="InterPro" id="IPR052029">
    <property type="entry name" value="PpiD_chaperone"/>
</dbReference>
<reference evidence="16 17" key="1">
    <citation type="submission" date="2022-04" db="EMBL/GenBank/DDBJ databases">
        <authorList>
            <person name="Ye Y.-Q."/>
            <person name="Du Z.-J."/>
        </authorList>
    </citation>
    <scope>NUCLEOTIDE SEQUENCE [LARGE SCALE GENOMIC DNA]</scope>
    <source>
        <strain evidence="16 17">A6E488</strain>
    </source>
</reference>